<dbReference type="AlphaFoldDB" id="A0A6J4Q648"/>
<feature type="region of interest" description="Disordered" evidence="1">
    <location>
        <begin position="1"/>
        <end position="252"/>
    </location>
</feature>
<feature type="non-terminal residue" evidence="2">
    <location>
        <position position="1"/>
    </location>
</feature>
<feature type="compositionally biased region" description="Low complexity" evidence="1">
    <location>
        <begin position="130"/>
        <end position="150"/>
    </location>
</feature>
<feature type="compositionally biased region" description="Basic residues" evidence="1">
    <location>
        <begin position="75"/>
        <end position="89"/>
    </location>
</feature>
<keyword evidence="2" id="KW-0547">Nucleotide-binding</keyword>
<keyword evidence="2" id="KW-0067">ATP-binding</keyword>
<evidence type="ECO:0000256" key="1">
    <source>
        <dbReference type="SAM" id="MobiDB-lite"/>
    </source>
</evidence>
<feature type="non-terminal residue" evidence="2">
    <location>
        <position position="252"/>
    </location>
</feature>
<evidence type="ECO:0000313" key="2">
    <source>
        <dbReference type="EMBL" id="CAA9435110.1"/>
    </source>
</evidence>
<organism evidence="2">
    <name type="scientific">uncultured Rubrobacteraceae bacterium</name>
    <dbReference type="NCBI Taxonomy" id="349277"/>
    <lineage>
        <taxon>Bacteria</taxon>
        <taxon>Bacillati</taxon>
        <taxon>Actinomycetota</taxon>
        <taxon>Rubrobacteria</taxon>
        <taxon>Rubrobacterales</taxon>
        <taxon>Rubrobacteraceae</taxon>
        <taxon>environmental samples</taxon>
    </lineage>
</organism>
<feature type="compositionally biased region" description="Basic residues" evidence="1">
    <location>
        <begin position="175"/>
        <end position="190"/>
    </location>
</feature>
<sequence>EQPSELGPRTRGHPQVLRAQRGLEGDRPKRRGARGSVPDRGLRLRQVDPAPVHEPGRADRRRKGGGRGGGDHGLRSKRRPCTPAHRHRLPVLQPLPPHDRAPQHHPRPPRGPQDGPEDRGRPRRLPPEPLRAGGQEGRVPGPALGRPAAAGRHRAGTGDAALHHAAGRGDERARPGARRRGPLGHQGARARGHDHAHRDPRDGLRPRHRRPRLLPGGGTHPGAGPAREDLLLAGEPSHGPLPPPHHRGRSPM</sequence>
<reference evidence="2" key="1">
    <citation type="submission" date="2020-02" db="EMBL/GenBank/DDBJ databases">
        <authorList>
            <person name="Meier V. D."/>
        </authorList>
    </citation>
    <scope>NUCLEOTIDE SEQUENCE</scope>
    <source>
        <strain evidence="2">AVDCRST_MAG01</strain>
    </source>
</reference>
<name>A0A6J4Q648_9ACTN</name>
<proteinExistence type="predicted"/>
<accession>A0A6J4Q648</accession>
<dbReference type="GO" id="GO:0005524">
    <property type="term" value="F:ATP binding"/>
    <property type="evidence" value="ECO:0007669"/>
    <property type="project" value="UniProtKB-KW"/>
</dbReference>
<feature type="compositionally biased region" description="Basic and acidic residues" evidence="1">
    <location>
        <begin position="191"/>
        <end position="205"/>
    </location>
</feature>
<gene>
    <name evidence="2" type="ORF">AVDCRST_MAG01-01-3211</name>
</gene>
<protein>
    <submittedName>
        <fullName evidence="2">ABC transporter, ATP-binding protein (Cluster 3, basic aa/glutamine/opines)</fullName>
    </submittedName>
</protein>
<dbReference type="EMBL" id="CADCUW010000419">
    <property type="protein sequence ID" value="CAA9435110.1"/>
    <property type="molecule type" value="Genomic_DNA"/>
</dbReference>